<evidence type="ECO:0000313" key="2">
    <source>
        <dbReference type="EMBL" id="GMS99280.1"/>
    </source>
</evidence>
<keyword evidence="3" id="KW-1185">Reference proteome</keyword>
<evidence type="ECO:0000313" key="3">
    <source>
        <dbReference type="Proteomes" id="UP001432027"/>
    </source>
</evidence>
<organism evidence="2 3">
    <name type="scientific">Pristionchus entomophagus</name>
    <dbReference type="NCBI Taxonomy" id="358040"/>
    <lineage>
        <taxon>Eukaryota</taxon>
        <taxon>Metazoa</taxon>
        <taxon>Ecdysozoa</taxon>
        <taxon>Nematoda</taxon>
        <taxon>Chromadorea</taxon>
        <taxon>Rhabditida</taxon>
        <taxon>Rhabditina</taxon>
        <taxon>Diplogasteromorpha</taxon>
        <taxon>Diplogasteroidea</taxon>
        <taxon>Neodiplogasteridae</taxon>
        <taxon>Pristionchus</taxon>
    </lineage>
</organism>
<protein>
    <recommendedName>
        <fullName evidence="4">Sushi domain-containing protein</fullName>
    </recommendedName>
</protein>
<accession>A0AAV5TXK8</accession>
<keyword evidence="1" id="KW-0732">Signal</keyword>
<proteinExistence type="predicted"/>
<gene>
    <name evidence="2" type="ORF">PENTCL1PPCAC_21455</name>
</gene>
<comment type="caution">
    <text evidence="2">The sequence shown here is derived from an EMBL/GenBank/DDBJ whole genome shotgun (WGS) entry which is preliminary data.</text>
</comment>
<evidence type="ECO:0000256" key="1">
    <source>
        <dbReference type="SAM" id="SignalP"/>
    </source>
</evidence>
<dbReference type="AlphaFoldDB" id="A0AAV5TXK8"/>
<dbReference type="EMBL" id="BTSX01000005">
    <property type="protein sequence ID" value="GMS99280.1"/>
    <property type="molecule type" value="Genomic_DNA"/>
</dbReference>
<sequence length="525" mass="56138">STMWFVLSIFLVTSFGFVDCRQEDQSNHDCRSCRDLILEDLANCPGNGFKCDESEPLSAAVLTPSDPCTCQSLRCARKGWRLAVNGTIVDKVWCKGGQWLSSGFPAASFVCAKGPPCPAVPQTSTAKGYFASELIRSTEDGTIVYSCEAGWSLISVEGSVVGNLGEATISCKPQSGIFELAGAPAKPKKFTCGLVPDCTECDGKVDGFWSQMNEKYTPSDTNPNKPPTCEYTCPSGTNLIFEGMRFNSVICQMGSLAVTLDSFTGPKLADPNKFQCDTCACGEAGLNDGGKLGQGLCPKDRRCTKPTLATPCTATCPADSTPLYKDLAGMPLKTTITCTPDNKWIGADVDTTLGITCLLSPGKGECDGPCVVSKRCSDLTPFACDTKTHCDETLLVYVPFGEGYQVMCRKGSLVTDSSPVGEEHILTCPASGIWTMSGVSQATCVTDDSQVAVCLFTMTETLGEVDYECAYGTCSLTCKDPTKQFAYVTGNGPQRNTNLQCLENRPWALNEDYIADTSTIKCVPI</sequence>
<reference evidence="2" key="1">
    <citation type="submission" date="2023-10" db="EMBL/GenBank/DDBJ databases">
        <title>Genome assembly of Pristionchus species.</title>
        <authorList>
            <person name="Yoshida K."/>
            <person name="Sommer R.J."/>
        </authorList>
    </citation>
    <scope>NUCLEOTIDE SEQUENCE</scope>
    <source>
        <strain evidence="2">RS0144</strain>
    </source>
</reference>
<feature type="signal peptide" evidence="1">
    <location>
        <begin position="1"/>
        <end position="20"/>
    </location>
</feature>
<evidence type="ECO:0008006" key="4">
    <source>
        <dbReference type="Google" id="ProtNLM"/>
    </source>
</evidence>
<name>A0AAV5TXK8_9BILA</name>
<dbReference type="Proteomes" id="UP001432027">
    <property type="component" value="Unassembled WGS sequence"/>
</dbReference>
<feature type="non-terminal residue" evidence="2">
    <location>
        <position position="1"/>
    </location>
</feature>
<feature type="chain" id="PRO_5043932837" description="Sushi domain-containing protein" evidence="1">
    <location>
        <begin position="21"/>
        <end position="525"/>
    </location>
</feature>